<evidence type="ECO:0000313" key="1">
    <source>
        <dbReference type="EMBL" id="MCX7571916.1"/>
    </source>
</evidence>
<dbReference type="Proteomes" id="UP001208017">
    <property type="component" value="Unassembled WGS sequence"/>
</dbReference>
<protein>
    <submittedName>
        <fullName evidence="1">YaaL family protein</fullName>
    </submittedName>
</protein>
<accession>A0ABT3X664</accession>
<sequence>MATPNQKKWKQFADWLRGRQTVDRELTEEEKLKAEIDAAQKEWKIAREHINYVSDPELIDHAIFSLEAAERKYGYLLRQAKKRHAQKQAVELEKTVG</sequence>
<dbReference type="EMBL" id="JAPMLT010000014">
    <property type="protein sequence ID" value="MCX7571916.1"/>
    <property type="molecule type" value="Genomic_DNA"/>
</dbReference>
<reference evidence="1 2" key="1">
    <citation type="submission" date="2022-11" db="EMBL/GenBank/DDBJ databases">
        <title>Study of microbial diversity in lake waters.</title>
        <authorList>
            <person name="Zhang J."/>
        </authorList>
    </citation>
    <scope>NUCLEOTIDE SEQUENCE [LARGE SCALE GENOMIC DNA]</scope>
    <source>
        <strain evidence="1 2">DT12</strain>
    </source>
</reference>
<proteinExistence type="predicted"/>
<comment type="caution">
    <text evidence="1">The sequence shown here is derived from an EMBL/GenBank/DDBJ whole genome shotgun (WGS) entry which is preliminary data.</text>
</comment>
<dbReference type="InterPro" id="IPR019644">
    <property type="entry name" value="DUF2508"/>
</dbReference>
<organism evidence="1 2">
    <name type="scientific">Tumebacillus lacus</name>
    <dbReference type="NCBI Taxonomy" id="2995335"/>
    <lineage>
        <taxon>Bacteria</taxon>
        <taxon>Bacillati</taxon>
        <taxon>Bacillota</taxon>
        <taxon>Bacilli</taxon>
        <taxon>Bacillales</taxon>
        <taxon>Alicyclobacillaceae</taxon>
        <taxon>Tumebacillus</taxon>
    </lineage>
</organism>
<evidence type="ECO:0000313" key="2">
    <source>
        <dbReference type="Proteomes" id="UP001208017"/>
    </source>
</evidence>
<gene>
    <name evidence="1" type="ORF">OS242_18420</name>
</gene>
<keyword evidence="2" id="KW-1185">Reference proteome</keyword>
<dbReference type="RefSeq" id="WP_267153166.1">
    <property type="nucleotide sequence ID" value="NZ_JAPMLT010000014.1"/>
</dbReference>
<dbReference type="Pfam" id="PF10704">
    <property type="entry name" value="DUF2508"/>
    <property type="match status" value="1"/>
</dbReference>
<name>A0ABT3X664_9BACL</name>